<evidence type="ECO:0000256" key="3">
    <source>
        <dbReference type="ARBA" id="ARBA00023186"/>
    </source>
</evidence>
<evidence type="ECO:0000313" key="5">
    <source>
        <dbReference type="Proteomes" id="UP000008312"/>
    </source>
</evidence>
<keyword evidence="2" id="KW-0067">ATP-binding</keyword>
<reference evidence="4" key="1">
    <citation type="submission" date="2010-02" db="EMBL/GenBank/DDBJ databases">
        <title>Sequencing and annotation of the Blastocystis hominis genome.</title>
        <authorList>
            <person name="Wincker P."/>
        </authorList>
    </citation>
    <scope>NUCLEOTIDE SEQUENCE</scope>
    <source>
        <strain evidence="4">Singapore isolate B</strain>
    </source>
</reference>
<dbReference type="InParanoid" id="D8LXJ9"/>
<sequence length="346" mass="39776">MYSIDFGERNVRVAKWTERNGGVEDSSSEILLDDLGRKFFQNWISFRNNSVSIGNHAQKTMGQRENLYIWGMKRVLGSNGCVHNEEEQKKRNLLRPSLTLSDKRAQFKINFGKEDLNLDSELVVGLILEYICFLCQKEQNDTYENLSLIASKFVENHSRLCISVGACRTVPAYFTASNIRGFEAALQTRDLCDAVYIHDDIAIAVEYGYGRNDNGDSTQGHVVLFVNMGYKFTSLTVVKYLKNRWEVVANKSFELGGSDFDWLLVLWLCELIHQDVETVKKNKQLYQCIVKKAEELKSNFNMEGVDEVDIELEHVSDDSSDEEDDENIFRFEDYSLHYESASSFSM</sequence>
<organism evidence="4">
    <name type="scientific">Blastocystis hominis</name>
    <dbReference type="NCBI Taxonomy" id="12968"/>
    <lineage>
        <taxon>Eukaryota</taxon>
        <taxon>Sar</taxon>
        <taxon>Stramenopiles</taxon>
        <taxon>Bigyra</taxon>
        <taxon>Opalozoa</taxon>
        <taxon>Opalinata</taxon>
        <taxon>Blastocystidae</taxon>
        <taxon>Blastocystis</taxon>
    </lineage>
</organism>
<dbReference type="PANTHER" id="PTHR45639:SF3">
    <property type="entry name" value="HYPOXIA UP-REGULATED PROTEIN 1"/>
    <property type="match status" value="1"/>
</dbReference>
<dbReference type="Gene3D" id="3.30.30.30">
    <property type="match status" value="1"/>
</dbReference>
<dbReference type="AlphaFoldDB" id="D8LXJ9"/>
<protein>
    <submittedName>
        <fullName evidence="4">Uncharacterized protein</fullName>
    </submittedName>
</protein>
<proteinExistence type="predicted"/>
<dbReference type="RefSeq" id="XP_012894352.1">
    <property type="nucleotide sequence ID" value="XM_013038898.1"/>
</dbReference>
<keyword evidence="5" id="KW-1185">Reference proteome</keyword>
<keyword evidence="1" id="KW-0547">Nucleotide-binding</keyword>
<evidence type="ECO:0000256" key="2">
    <source>
        <dbReference type="ARBA" id="ARBA00022840"/>
    </source>
</evidence>
<dbReference type="SUPFAM" id="SSF53067">
    <property type="entry name" value="Actin-like ATPase domain"/>
    <property type="match status" value="2"/>
</dbReference>
<evidence type="ECO:0000256" key="1">
    <source>
        <dbReference type="ARBA" id="ARBA00022741"/>
    </source>
</evidence>
<dbReference type="GO" id="GO:0140662">
    <property type="term" value="F:ATP-dependent protein folding chaperone"/>
    <property type="evidence" value="ECO:0007669"/>
    <property type="project" value="InterPro"/>
</dbReference>
<dbReference type="InterPro" id="IPR013126">
    <property type="entry name" value="Hsp_70_fam"/>
</dbReference>
<dbReference type="OrthoDB" id="10262720at2759"/>
<dbReference type="GeneID" id="24922222"/>
<dbReference type="GO" id="GO:0034663">
    <property type="term" value="C:endoplasmic reticulum chaperone complex"/>
    <property type="evidence" value="ECO:0007669"/>
    <property type="project" value="TreeGrafter"/>
</dbReference>
<name>D8LXJ9_BLAHO</name>
<dbReference type="InterPro" id="IPR043129">
    <property type="entry name" value="ATPase_NBD"/>
</dbReference>
<dbReference type="Gene3D" id="3.30.420.40">
    <property type="match status" value="2"/>
</dbReference>
<evidence type="ECO:0000313" key="4">
    <source>
        <dbReference type="EMBL" id="CBK20304.2"/>
    </source>
</evidence>
<gene>
    <name evidence="4" type="ORF">GSBLH_T00006097001</name>
</gene>
<accession>D8LXJ9</accession>
<dbReference type="GO" id="GO:0005524">
    <property type="term" value="F:ATP binding"/>
    <property type="evidence" value="ECO:0007669"/>
    <property type="project" value="UniProtKB-KW"/>
</dbReference>
<dbReference type="Gene3D" id="3.90.640.10">
    <property type="entry name" value="Actin, Chain A, domain 4"/>
    <property type="match status" value="1"/>
</dbReference>
<dbReference type="PANTHER" id="PTHR45639">
    <property type="entry name" value="HSC70CB, ISOFORM G-RELATED"/>
    <property type="match status" value="1"/>
</dbReference>
<dbReference type="Proteomes" id="UP000008312">
    <property type="component" value="Unassembled WGS sequence"/>
</dbReference>
<dbReference type="GO" id="GO:0030968">
    <property type="term" value="P:endoplasmic reticulum unfolded protein response"/>
    <property type="evidence" value="ECO:0007669"/>
    <property type="project" value="TreeGrafter"/>
</dbReference>
<dbReference type="Pfam" id="PF00012">
    <property type="entry name" value="HSP70"/>
    <property type="match status" value="1"/>
</dbReference>
<dbReference type="EMBL" id="FN668639">
    <property type="protein sequence ID" value="CBK20304.2"/>
    <property type="molecule type" value="Genomic_DNA"/>
</dbReference>
<keyword evidence="3" id="KW-0143">Chaperone</keyword>